<reference evidence="1 2" key="1">
    <citation type="submission" date="2015-09" db="EMBL/GenBank/DDBJ databases">
        <title>Atta colombica WGS genome.</title>
        <authorList>
            <person name="Nygaard S."/>
            <person name="Hu H."/>
            <person name="Boomsma J."/>
            <person name="Zhang G."/>
        </authorList>
    </citation>
    <scope>NUCLEOTIDE SEQUENCE [LARGE SCALE GENOMIC DNA]</scope>
    <source>
        <strain evidence="1">Treedump-2</strain>
        <tissue evidence="1">Whole body</tissue>
    </source>
</reference>
<name>A0A195BTS5_9HYME</name>
<protein>
    <submittedName>
        <fullName evidence="1">Uncharacterized protein</fullName>
    </submittedName>
</protein>
<evidence type="ECO:0000313" key="1">
    <source>
        <dbReference type="EMBL" id="KYM89824.1"/>
    </source>
</evidence>
<dbReference type="AlphaFoldDB" id="A0A195BTS5"/>
<dbReference type="Proteomes" id="UP000078540">
    <property type="component" value="Unassembled WGS sequence"/>
</dbReference>
<dbReference type="EMBL" id="KQ976417">
    <property type="protein sequence ID" value="KYM89824.1"/>
    <property type="molecule type" value="Genomic_DNA"/>
</dbReference>
<feature type="non-terminal residue" evidence="1">
    <location>
        <position position="1"/>
    </location>
</feature>
<accession>A0A195BTS5</accession>
<evidence type="ECO:0000313" key="2">
    <source>
        <dbReference type="Proteomes" id="UP000078540"/>
    </source>
</evidence>
<proteinExistence type="predicted"/>
<organism evidence="1 2">
    <name type="scientific">Atta colombica</name>
    <dbReference type="NCBI Taxonomy" id="520822"/>
    <lineage>
        <taxon>Eukaryota</taxon>
        <taxon>Metazoa</taxon>
        <taxon>Ecdysozoa</taxon>
        <taxon>Arthropoda</taxon>
        <taxon>Hexapoda</taxon>
        <taxon>Insecta</taxon>
        <taxon>Pterygota</taxon>
        <taxon>Neoptera</taxon>
        <taxon>Endopterygota</taxon>
        <taxon>Hymenoptera</taxon>
        <taxon>Apocrita</taxon>
        <taxon>Aculeata</taxon>
        <taxon>Formicoidea</taxon>
        <taxon>Formicidae</taxon>
        <taxon>Myrmicinae</taxon>
        <taxon>Atta</taxon>
    </lineage>
</organism>
<gene>
    <name evidence="1" type="ORF">ALC53_02136</name>
</gene>
<sequence>ILANIHSRSEDSLKNPKIDRFFRSYRLSNKIRLCIPSKLGCFCFDMRLLRTGSTFFTNIKLPILTEDPKCSSIFYSYIGIISETSAFGKLKNYSHY</sequence>
<keyword evidence="2" id="KW-1185">Reference proteome</keyword>